<dbReference type="InterPro" id="IPR013328">
    <property type="entry name" value="6PGD_dom2"/>
</dbReference>
<evidence type="ECO:0000256" key="6">
    <source>
        <dbReference type="PIRSR" id="PIRSR000114-2"/>
    </source>
</evidence>
<dbReference type="InterPro" id="IPR006109">
    <property type="entry name" value="G3P_DH_NAD-dep_C"/>
</dbReference>
<protein>
    <recommendedName>
        <fullName evidence="9">Glycerol-3-phosphate dehydrogenase [NAD(+)]</fullName>
        <ecNumber evidence="9">1.1.1.8</ecNumber>
    </recommendedName>
</protein>
<dbReference type="PIRSF" id="PIRSF000114">
    <property type="entry name" value="Glycerol-3-P_dh"/>
    <property type="match status" value="1"/>
</dbReference>
<keyword evidence="14" id="KW-1185">Reference proteome</keyword>
<dbReference type="Proteomes" id="UP001233271">
    <property type="component" value="Chromosome 4"/>
</dbReference>
<dbReference type="Gene3D" id="1.10.1040.10">
    <property type="entry name" value="N-(1-d-carboxylethyl)-l-norvaline Dehydrogenase, domain 2"/>
    <property type="match status" value="1"/>
</dbReference>
<dbReference type="SUPFAM" id="SSF48179">
    <property type="entry name" value="6-phosphogluconate dehydrogenase C-terminal domain-like"/>
    <property type="match status" value="1"/>
</dbReference>
<evidence type="ECO:0000256" key="8">
    <source>
        <dbReference type="RuleBase" id="RU000437"/>
    </source>
</evidence>
<dbReference type="InterPro" id="IPR011128">
    <property type="entry name" value="G3P_DH_NAD-dep_N"/>
</dbReference>
<evidence type="ECO:0000256" key="1">
    <source>
        <dbReference type="ARBA" id="ARBA00011009"/>
    </source>
</evidence>
<feature type="binding site" evidence="7">
    <location>
        <position position="328"/>
    </location>
    <ligand>
        <name>NAD(+)</name>
        <dbReference type="ChEBI" id="CHEBI:57540"/>
    </ligand>
</feature>
<evidence type="ECO:0000256" key="4">
    <source>
        <dbReference type="ARBA" id="ARBA00048683"/>
    </source>
</evidence>
<evidence type="ECO:0000256" key="5">
    <source>
        <dbReference type="PIRSR" id="PIRSR000114-1"/>
    </source>
</evidence>
<feature type="binding site" evidence="7">
    <location>
        <position position="357"/>
    </location>
    <ligand>
        <name>NAD(+)</name>
        <dbReference type="ChEBI" id="CHEBI:57540"/>
    </ligand>
</feature>
<evidence type="ECO:0000259" key="12">
    <source>
        <dbReference type="Pfam" id="PF07479"/>
    </source>
</evidence>
<feature type="region of interest" description="Disordered" evidence="10">
    <location>
        <begin position="33"/>
        <end position="52"/>
    </location>
</feature>
<feature type="binding site" evidence="7">
    <location>
        <position position="212"/>
    </location>
    <ligand>
        <name>NAD(+)</name>
        <dbReference type="ChEBI" id="CHEBI:57540"/>
    </ligand>
</feature>
<feature type="binding site" evidence="7">
    <location>
        <begin position="65"/>
        <end position="70"/>
    </location>
    <ligand>
        <name>NAD(+)</name>
        <dbReference type="ChEBI" id="CHEBI:57540"/>
    </ligand>
</feature>
<dbReference type="PRINTS" id="PR00077">
    <property type="entry name" value="GPDHDRGNASE"/>
</dbReference>
<dbReference type="PROSITE" id="PS00957">
    <property type="entry name" value="NAD_G3PDH"/>
    <property type="match status" value="1"/>
</dbReference>
<dbReference type="Pfam" id="PF07479">
    <property type="entry name" value="NAD_Gly3P_dh_C"/>
    <property type="match status" value="1"/>
</dbReference>
<dbReference type="KEGG" id="ccac:CcaHIS019_0402890"/>
<accession>A0AA48QVL3</accession>
<evidence type="ECO:0000256" key="10">
    <source>
        <dbReference type="SAM" id="MobiDB-lite"/>
    </source>
</evidence>
<dbReference type="GO" id="GO:0051287">
    <property type="term" value="F:NAD binding"/>
    <property type="evidence" value="ECO:0007669"/>
    <property type="project" value="UniProtKB-UniRule"/>
</dbReference>
<reference evidence="13" key="1">
    <citation type="journal article" date="2023" name="BMC Genomics">
        <title>Chromosome-level genome assemblies of Cutaneotrichosporon spp. (Trichosporonales, Basidiomycota) reveal imbalanced evolution between nucleotide sequences and chromosome synteny.</title>
        <authorList>
            <person name="Kobayashi Y."/>
            <person name="Kayamori A."/>
            <person name="Aoki K."/>
            <person name="Shiwa Y."/>
            <person name="Matsutani M."/>
            <person name="Fujita N."/>
            <person name="Sugita T."/>
            <person name="Iwasaki W."/>
            <person name="Tanaka N."/>
            <person name="Takashima M."/>
        </authorList>
    </citation>
    <scope>NUCLEOTIDE SEQUENCE</scope>
    <source>
        <strain evidence="13">HIS019</strain>
    </source>
</reference>
<gene>
    <name evidence="13" type="ORF">CcaverHIS019_0402890</name>
</gene>
<comment type="similarity">
    <text evidence="1 8">Belongs to the NAD-dependent glycerol-3-phosphate dehydrogenase family.</text>
</comment>
<evidence type="ECO:0000256" key="2">
    <source>
        <dbReference type="ARBA" id="ARBA00023002"/>
    </source>
</evidence>
<comment type="catalytic activity">
    <reaction evidence="4 9">
        <text>sn-glycerol 3-phosphate + NAD(+) = dihydroxyacetone phosphate + NADH + H(+)</text>
        <dbReference type="Rhea" id="RHEA:11092"/>
        <dbReference type="ChEBI" id="CHEBI:15378"/>
        <dbReference type="ChEBI" id="CHEBI:57540"/>
        <dbReference type="ChEBI" id="CHEBI:57597"/>
        <dbReference type="ChEBI" id="CHEBI:57642"/>
        <dbReference type="ChEBI" id="CHEBI:57945"/>
        <dbReference type="EC" id="1.1.1.8"/>
    </reaction>
</comment>
<dbReference type="NCBIfam" id="TIGR03376">
    <property type="entry name" value="glycerol3P_DH"/>
    <property type="match status" value="1"/>
</dbReference>
<feature type="binding site" evidence="6">
    <location>
        <position position="179"/>
    </location>
    <ligand>
        <name>substrate</name>
    </ligand>
</feature>
<dbReference type="SUPFAM" id="SSF51735">
    <property type="entry name" value="NAD(P)-binding Rossmann-fold domains"/>
    <property type="match status" value="1"/>
</dbReference>
<evidence type="ECO:0000256" key="3">
    <source>
        <dbReference type="ARBA" id="ARBA00023027"/>
    </source>
</evidence>
<feature type="binding site" evidence="7">
    <location>
        <position position="153"/>
    </location>
    <ligand>
        <name>NAD(+)</name>
        <dbReference type="ChEBI" id="CHEBI:57540"/>
    </ligand>
</feature>
<evidence type="ECO:0000256" key="7">
    <source>
        <dbReference type="PIRSR" id="PIRSR000114-3"/>
    </source>
</evidence>
<feature type="binding site" evidence="7">
    <location>
        <position position="355"/>
    </location>
    <ligand>
        <name>NAD(+)</name>
        <dbReference type="ChEBI" id="CHEBI:57540"/>
    </ligand>
</feature>
<dbReference type="Pfam" id="PF01210">
    <property type="entry name" value="NAD_Gly3P_dh_N"/>
    <property type="match status" value="1"/>
</dbReference>
<sequence length="401" mass="42881">MTMSSATSRVSTAPSSPDLRAMDSGFSNLNFNIASGATTPERPSSPINFPSSPLPSGKHRIAVIGSGSWGTALAKIAAENALRHPSRFHSEVRLWVRQKQVNGKKLTDVINKTHMNSNYLPGVLLPENLVATPKLSDVVKDATIIIMVTPHQFLHTVISELTRIPGTIHPGARVVSAIKGVEVEGTNISTFASLIEKELGTPCSALSGANIALEVAQGQFCETTIGCPSSDDAKLWHAVFDAPTFRVNTVEDVNGVSLSGALKNVVALAAGMVDGLRLGGNTKAAILRIGLQEMTNFTLEFFDGVQAATFSNESAGIADLITTCYGGRNRKCAEEFVKTGHSFEVIERRLLNGQKLQGTATAEEVNRFLTARGCADKYPLFEKVFKISFEGMPPSQLVKGL</sequence>
<feature type="domain" description="Glycerol-3-phosphate dehydrogenase NAD-dependent C-terminal" evidence="12">
    <location>
        <begin position="252"/>
        <end position="398"/>
    </location>
</feature>
<dbReference type="RefSeq" id="XP_060456734.1">
    <property type="nucleotide sequence ID" value="XM_060600107.1"/>
</dbReference>
<name>A0AA48QVL3_9TREE</name>
<dbReference type="GO" id="GO:0046168">
    <property type="term" value="P:glycerol-3-phosphate catabolic process"/>
    <property type="evidence" value="ECO:0007669"/>
    <property type="project" value="UniProtKB-UniRule"/>
</dbReference>
<feature type="compositionally biased region" description="Polar residues" evidence="10">
    <location>
        <begin position="1"/>
        <end position="15"/>
    </location>
</feature>
<dbReference type="GeneID" id="85495339"/>
<dbReference type="AlphaFoldDB" id="A0AA48QVL3"/>
<evidence type="ECO:0000259" key="11">
    <source>
        <dbReference type="Pfam" id="PF01210"/>
    </source>
</evidence>
<dbReference type="PANTHER" id="PTHR11728:SF8">
    <property type="entry name" value="GLYCEROL-3-PHOSPHATE DEHYDROGENASE [NAD(+)]-RELATED"/>
    <property type="match status" value="1"/>
</dbReference>
<feature type="domain" description="Glycerol-3-phosphate dehydrogenase NAD-dependent N-terminal" evidence="11">
    <location>
        <begin position="61"/>
        <end position="230"/>
    </location>
</feature>
<organism evidence="13 14">
    <name type="scientific">Cutaneotrichosporon cavernicola</name>
    <dbReference type="NCBI Taxonomy" id="279322"/>
    <lineage>
        <taxon>Eukaryota</taxon>
        <taxon>Fungi</taxon>
        <taxon>Dikarya</taxon>
        <taxon>Basidiomycota</taxon>
        <taxon>Agaricomycotina</taxon>
        <taxon>Tremellomycetes</taxon>
        <taxon>Trichosporonales</taxon>
        <taxon>Trichosporonaceae</taxon>
        <taxon>Cutaneotrichosporon</taxon>
    </lineage>
</organism>
<dbReference type="InterPro" id="IPR017751">
    <property type="entry name" value="G3P_DH_NAD-dep_euk"/>
</dbReference>
<feature type="active site" description="Proton acceptor" evidence="5">
    <location>
        <position position="263"/>
    </location>
</feature>
<dbReference type="EC" id="1.1.1.8" evidence="9"/>
<dbReference type="InterPro" id="IPR008927">
    <property type="entry name" value="6-PGluconate_DH-like_C_sf"/>
</dbReference>
<dbReference type="FunFam" id="1.10.1040.10:FF:000004">
    <property type="entry name" value="Glycerol-3-phosphate dehydrogenase [NAD(+)]"/>
    <property type="match status" value="1"/>
</dbReference>
<keyword evidence="2 8" id="KW-0560">Oxidoreductase</keyword>
<dbReference type="GO" id="GO:0141152">
    <property type="term" value="F:glycerol-3-phosphate dehydrogenase (NAD+) activity"/>
    <property type="evidence" value="ECO:0007669"/>
    <property type="project" value="UniProtKB-UniRule"/>
</dbReference>
<feature type="region of interest" description="Disordered" evidence="10">
    <location>
        <begin position="1"/>
        <end position="21"/>
    </location>
</feature>
<dbReference type="EMBL" id="AP028215">
    <property type="protein sequence ID" value="BEI91469.1"/>
    <property type="molecule type" value="Genomic_DNA"/>
</dbReference>
<dbReference type="InterPro" id="IPR036291">
    <property type="entry name" value="NAD(P)-bd_dom_sf"/>
</dbReference>
<dbReference type="PANTHER" id="PTHR11728">
    <property type="entry name" value="GLYCEROL-3-PHOSPHATE DEHYDROGENASE"/>
    <property type="match status" value="1"/>
</dbReference>
<feature type="compositionally biased region" description="Polar residues" evidence="10">
    <location>
        <begin position="33"/>
        <end position="51"/>
    </location>
</feature>
<evidence type="ECO:0000313" key="13">
    <source>
        <dbReference type="EMBL" id="BEI91469.1"/>
    </source>
</evidence>
<evidence type="ECO:0000313" key="14">
    <source>
        <dbReference type="Proteomes" id="UP001233271"/>
    </source>
</evidence>
<dbReference type="Gene3D" id="3.40.50.720">
    <property type="entry name" value="NAD(P)-binding Rossmann-like Domain"/>
    <property type="match status" value="1"/>
</dbReference>
<dbReference type="InterPro" id="IPR006168">
    <property type="entry name" value="G3P_DH_NAD-dep"/>
</dbReference>
<evidence type="ECO:0000256" key="9">
    <source>
        <dbReference type="RuleBase" id="RU361243"/>
    </source>
</evidence>
<dbReference type="GO" id="GO:0005634">
    <property type="term" value="C:nucleus"/>
    <property type="evidence" value="ECO:0007669"/>
    <property type="project" value="TreeGrafter"/>
</dbReference>
<dbReference type="FunFam" id="3.40.50.720:FF:000365">
    <property type="entry name" value="Glycerol-3-phosphate dehydrogenase [NAD(+)]"/>
    <property type="match status" value="1"/>
</dbReference>
<dbReference type="GO" id="GO:0005829">
    <property type="term" value="C:cytosol"/>
    <property type="evidence" value="ECO:0007669"/>
    <property type="project" value="TreeGrafter"/>
</dbReference>
<feature type="binding site" evidence="6">
    <location>
        <begin position="328"/>
        <end position="329"/>
    </location>
    <ligand>
        <name>substrate</name>
    </ligand>
</feature>
<dbReference type="GO" id="GO:0005975">
    <property type="term" value="P:carbohydrate metabolic process"/>
    <property type="evidence" value="ECO:0007669"/>
    <property type="project" value="InterPro"/>
</dbReference>
<dbReference type="GO" id="GO:0042803">
    <property type="term" value="F:protein homodimerization activity"/>
    <property type="evidence" value="ECO:0007669"/>
    <property type="project" value="InterPro"/>
</dbReference>
<keyword evidence="3 7" id="KW-0520">NAD</keyword>
<proteinExistence type="inferred from homology"/>